<keyword evidence="2" id="KW-0808">Transferase</keyword>
<dbReference type="InterPro" id="IPR050256">
    <property type="entry name" value="Glycosyltransferase_2"/>
</dbReference>
<accession>A0A0E4CZG4</accession>
<dbReference type="CDD" id="cd04179">
    <property type="entry name" value="DPM_DPG-synthase_like"/>
    <property type="match status" value="1"/>
</dbReference>
<dbReference type="PANTHER" id="PTHR48090">
    <property type="entry name" value="UNDECAPRENYL-PHOSPHATE 4-DEOXY-4-FORMAMIDO-L-ARABINOSE TRANSFERASE-RELATED"/>
    <property type="match status" value="1"/>
</dbReference>
<name>A0A0E4CZG4_9BACL</name>
<proteinExistence type="predicted"/>
<sequence length="240" mass="27054">MKKVLLIIPAYNEAKNIKNLLGEIESYKLNMQLEILLDVLVINDCSTDETSNVCNLSSVIVIDLPCNLGIGGAVQTGYKYAYKYNYDIAVQVDGDGQHDPSYLSSVLVPLVQDQADLVIGSRYIANEGFQSTQFRRIGIRFFSNLLKLLSGSKISDPTSGFRACNTKVIKQFSNYYPKDYPEPESIMCLLRLGHRIEEVPVQMRARKEGISSINIKRSIYYMLKVTLAILIDRLRENKAV</sequence>
<feature type="domain" description="Glycosyltransferase 2-like" evidence="1">
    <location>
        <begin position="6"/>
        <end position="170"/>
    </location>
</feature>
<evidence type="ECO:0000313" key="2">
    <source>
        <dbReference type="EMBL" id="CQR58542.1"/>
    </source>
</evidence>
<dbReference type="InterPro" id="IPR001173">
    <property type="entry name" value="Glyco_trans_2-like"/>
</dbReference>
<dbReference type="Pfam" id="PF00535">
    <property type="entry name" value="Glycos_transf_2"/>
    <property type="match status" value="1"/>
</dbReference>
<evidence type="ECO:0000259" key="1">
    <source>
        <dbReference type="Pfam" id="PF00535"/>
    </source>
</evidence>
<dbReference type="InterPro" id="IPR029044">
    <property type="entry name" value="Nucleotide-diphossugar_trans"/>
</dbReference>
<gene>
    <name evidence="2" type="ORF">PRIO_6195</name>
</gene>
<dbReference type="HOGENOM" id="CLU_033536_7_4_9"/>
<dbReference type="PANTHER" id="PTHR48090:SF7">
    <property type="entry name" value="RFBJ PROTEIN"/>
    <property type="match status" value="1"/>
</dbReference>
<dbReference type="PATRIC" id="fig|1073571.4.peg.6616"/>
<dbReference type="Gene3D" id="3.90.550.10">
    <property type="entry name" value="Spore Coat Polysaccharide Biosynthesis Protein SpsA, Chain A"/>
    <property type="match status" value="1"/>
</dbReference>
<dbReference type="AlphaFoldDB" id="A0A0E4CZG4"/>
<protein>
    <submittedName>
        <fullName evidence="2">Cell wall biosynthesis glycosyltransferase</fullName>
    </submittedName>
</protein>
<organism evidence="2 3">
    <name type="scientific">Paenibacillus riograndensis SBR5</name>
    <dbReference type="NCBI Taxonomy" id="1073571"/>
    <lineage>
        <taxon>Bacteria</taxon>
        <taxon>Bacillati</taxon>
        <taxon>Bacillota</taxon>
        <taxon>Bacilli</taxon>
        <taxon>Bacillales</taxon>
        <taxon>Paenibacillaceae</taxon>
        <taxon>Paenibacillus</taxon>
        <taxon>Paenibacillus sonchi group</taxon>
    </lineage>
</organism>
<dbReference type="RefSeq" id="WP_046505891.1">
    <property type="nucleotide sequence ID" value="NZ_LN831776.1"/>
</dbReference>
<reference evidence="3" key="1">
    <citation type="submission" date="2015-03" db="EMBL/GenBank/DDBJ databases">
        <authorList>
            <person name="Wibberg D."/>
        </authorList>
    </citation>
    <scope>NUCLEOTIDE SEQUENCE [LARGE SCALE GENOMIC DNA]</scope>
</reference>
<dbReference type="KEGG" id="pri:PRIO_6195"/>
<evidence type="ECO:0000313" key="3">
    <source>
        <dbReference type="Proteomes" id="UP000033163"/>
    </source>
</evidence>
<dbReference type="EMBL" id="LN831776">
    <property type="protein sequence ID" value="CQR58542.1"/>
    <property type="molecule type" value="Genomic_DNA"/>
</dbReference>
<dbReference type="Proteomes" id="UP000033163">
    <property type="component" value="Chromosome I"/>
</dbReference>
<dbReference type="GO" id="GO:0016740">
    <property type="term" value="F:transferase activity"/>
    <property type="evidence" value="ECO:0007669"/>
    <property type="project" value="UniProtKB-KW"/>
</dbReference>
<dbReference type="SUPFAM" id="SSF53448">
    <property type="entry name" value="Nucleotide-diphospho-sugar transferases"/>
    <property type="match status" value="1"/>
</dbReference>